<dbReference type="KEGG" id="vta:B1807"/>
<protein>
    <submittedName>
        <fullName evidence="1">Uncharacterized protein</fullName>
    </submittedName>
</protein>
<dbReference type="RefSeq" id="WP_102525414.1">
    <property type="nucleotide sequence ID" value="NZ_LT960612.1"/>
</dbReference>
<evidence type="ECO:0000313" key="2">
    <source>
        <dbReference type="Proteomes" id="UP000235828"/>
    </source>
</evidence>
<dbReference type="OrthoDB" id="5918975at2"/>
<organism evidence="1 2">
    <name type="scientific">Vibrio tapetis subsp. tapetis</name>
    <dbReference type="NCBI Taxonomy" id="1671868"/>
    <lineage>
        <taxon>Bacteria</taxon>
        <taxon>Pseudomonadati</taxon>
        <taxon>Pseudomonadota</taxon>
        <taxon>Gammaproteobacteria</taxon>
        <taxon>Vibrionales</taxon>
        <taxon>Vibrionaceae</taxon>
        <taxon>Vibrio</taxon>
    </lineage>
</organism>
<sequence length="71" mass="8266">MIIDHYPEFYYEEEYRGYTLYVENNPDQYNEGYEYSISDGTSILEQGLTFDAQEAIKSAQIFVDSLVKSSS</sequence>
<gene>
    <name evidence="1" type="ORF">VTAP4600_B1807</name>
</gene>
<reference evidence="1 2" key="1">
    <citation type="submission" date="2017-10" db="EMBL/GenBank/DDBJ databases">
        <authorList>
            <person name="Banno H."/>
            <person name="Chua N.-H."/>
        </authorList>
    </citation>
    <scope>NUCLEOTIDE SEQUENCE [LARGE SCALE GENOMIC DNA]</scope>
    <source>
        <strain evidence="1">Vibrio tapetis CECT4600</strain>
    </source>
</reference>
<accession>A0A2N8ZNC2</accession>
<evidence type="ECO:0000313" key="1">
    <source>
        <dbReference type="EMBL" id="SON53418.1"/>
    </source>
</evidence>
<proteinExistence type="predicted"/>
<keyword evidence="2" id="KW-1185">Reference proteome</keyword>
<name>A0A2N8ZNC2_9VIBR</name>
<dbReference type="Proteomes" id="UP000235828">
    <property type="component" value="Chromosome B"/>
</dbReference>
<dbReference type="EMBL" id="LT960612">
    <property type="protein sequence ID" value="SON53418.1"/>
    <property type="molecule type" value="Genomic_DNA"/>
</dbReference>
<dbReference type="AlphaFoldDB" id="A0A2N8ZNC2"/>